<organism evidence="1 2">
    <name type="scientific">Cuscuta europaea</name>
    <name type="common">European dodder</name>
    <dbReference type="NCBI Taxonomy" id="41803"/>
    <lineage>
        <taxon>Eukaryota</taxon>
        <taxon>Viridiplantae</taxon>
        <taxon>Streptophyta</taxon>
        <taxon>Embryophyta</taxon>
        <taxon>Tracheophyta</taxon>
        <taxon>Spermatophyta</taxon>
        <taxon>Magnoliopsida</taxon>
        <taxon>eudicotyledons</taxon>
        <taxon>Gunneridae</taxon>
        <taxon>Pentapetalae</taxon>
        <taxon>asterids</taxon>
        <taxon>lamiids</taxon>
        <taxon>Solanales</taxon>
        <taxon>Convolvulaceae</taxon>
        <taxon>Cuscuteae</taxon>
        <taxon>Cuscuta</taxon>
        <taxon>Cuscuta subgen. Cuscuta</taxon>
    </lineage>
</organism>
<gene>
    <name evidence="1" type="ORF">CEURO_LOCUS4323</name>
</gene>
<dbReference type="EMBL" id="CAMAPE010000008">
    <property type="protein sequence ID" value="CAH9072379.1"/>
    <property type="molecule type" value="Genomic_DNA"/>
</dbReference>
<proteinExistence type="predicted"/>
<evidence type="ECO:0000313" key="2">
    <source>
        <dbReference type="Proteomes" id="UP001152484"/>
    </source>
</evidence>
<accession>A0A9P1E1M8</accession>
<comment type="caution">
    <text evidence="1">The sequence shown here is derived from an EMBL/GenBank/DDBJ whole genome shotgun (WGS) entry which is preliminary data.</text>
</comment>
<evidence type="ECO:0000313" key="1">
    <source>
        <dbReference type="EMBL" id="CAH9072379.1"/>
    </source>
</evidence>
<name>A0A9P1E1M8_CUSEU</name>
<dbReference type="Proteomes" id="UP001152484">
    <property type="component" value="Unassembled WGS sequence"/>
</dbReference>
<protein>
    <submittedName>
        <fullName evidence="1">Uncharacterized protein</fullName>
    </submittedName>
</protein>
<dbReference type="AlphaFoldDB" id="A0A9P1E1M8"/>
<reference evidence="1" key="1">
    <citation type="submission" date="2022-07" db="EMBL/GenBank/DDBJ databases">
        <authorList>
            <person name="Macas J."/>
            <person name="Novak P."/>
            <person name="Neumann P."/>
        </authorList>
    </citation>
    <scope>NUCLEOTIDE SEQUENCE</scope>
</reference>
<keyword evidence="2" id="KW-1185">Reference proteome</keyword>
<sequence>MVRSTPSSLAAAAKKRKEHELVVLEEDVEITKAQPAIYERKKRKRFVSKYHNSPFMDPCAKWVKPSELGSDTEIPGEDKLLNELKTWAEAPATEEPVCDVRHAN</sequence>